<dbReference type="EMBL" id="CP000249">
    <property type="protein sequence ID" value="ABD11284.1"/>
    <property type="molecule type" value="Genomic_DNA"/>
</dbReference>
<dbReference type="InterPro" id="IPR021449">
    <property type="entry name" value="DUF3099"/>
</dbReference>
<keyword evidence="2" id="KW-1133">Transmembrane helix</keyword>
<name>Q2JBQ8_FRACC</name>
<evidence type="ECO:0008006" key="5">
    <source>
        <dbReference type="Google" id="ProtNLM"/>
    </source>
</evidence>
<feature type="region of interest" description="Disordered" evidence="1">
    <location>
        <begin position="73"/>
        <end position="97"/>
    </location>
</feature>
<accession>Q2JBQ8</accession>
<organism evidence="3 4">
    <name type="scientific">Frankia casuarinae (strain DSM 45818 / CECT 9043 / HFP020203 / CcI3)</name>
    <dbReference type="NCBI Taxonomy" id="106370"/>
    <lineage>
        <taxon>Bacteria</taxon>
        <taxon>Bacillati</taxon>
        <taxon>Actinomycetota</taxon>
        <taxon>Actinomycetes</taxon>
        <taxon>Frankiales</taxon>
        <taxon>Frankiaceae</taxon>
        <taxon>Frankia</taxon>
    </lineage>
</organism>
<keyword evidence="4" id="KW-1185">Reference proteome</keyword>
<dbReference type="AlphaFoldDB" id="Q2JBQ8"/>
<keyword evidence="2" id="KW-0472">Membrane</keyword>
<keyword evidence="2" id="KW-0812">Transmembrane</keyword>
<feature type="region of interest" description="Disordered" evidence="1">
    <location>
        <begin position="111"/>
        <end position="140"/>
    </location>
</feature>
<dbReference type="KEGG" id="fra:Francci3_1908"/>
<evidence type="ECO:0000256" key="2">
    <source>
        <dbReference type="SAM" id="Phobius"/>
    </source>
</evidence>
<protein>
    <recommendedName>
        <fullName evidence="5">DUF3099 domain-containing protein</fullName>
    </recommendedName>
</protein>
<evidence type="ECO:0000313" key="4">
    <source>
        <dbReference type="Proteomes" id="UP000001937"/>
    </source>
</evidence>
<sequence>MFRRQDTVLITSAARSRQWDIHRREVRYLLSMMFRMLCFVLAVVAFHGWLRFVAVAMAVIIPWVAVVIANGGPTPERDRPVSYDPGQPAAGELPALEADPHRVVDSEGWVDDEGWVHGHPDPPGRDGTGLGEASVSGPSG</sequence>
<feature type="transmembrane region" description="Helical" evidence="2">
    <location>
        <begin position="26"/>
        <end position="46"/>
    </location>
</feature>
<dbReference type="Proteomes" id="UP000001937">
    <property type="component" value="Chromosome"/>
</dbReference>
<dbReference type="HOGENOM" id="CLU_120892_0_0_11"/>
<gene>
    <name evidence="3" type="ordered locus">Francci3_1908</name>
</gene>
<reference evidence="3 4" key="1">
    <citation type="journal article" date="2007" name="Genome Res.">
        <title>Genome characteristics of facultatively symbiotic Frankia sp. strains reflect host range and host plant biogeography.</title>
        <authorList>
            <person name="Normand P."/>
            <person name="Lapierre P."/>
            <person name="Tisa L.S."/>
            <person name="Gogarten J.P."/>
            <person name="Alloisio N."/>
            <person name="Bagnarol E."/>
            <person name="Bassi C.A."/>
            <person name="Berry A.M."/>
            <person name="Bickhart D.M."/>
            <person name="Choisne N."/>
            <person name="Couloux A."/>
            <person name="Cournoyer B."/>
            <person name="Cruveiller S."/>
            <person name="Daubin V."/>
            <person name="Demange N."/>
            <person name="Francino M.P."/>
            <person name="Goltsman E."/>
            <person name="Huang Y."/>
            <person name="Kopp O.R."/>
            <person name="Labarre L."/>
            <person name="Lapidus A."/>
            <person name="Lavire C."/>
            <person name="Marechal J."/>
            <person name="Martinez M."/>
            <person name="Mastronunzio J.E."/>
            <person name="Mullin B.C."/>
            <person name="Niemann J."/>
            <person name="Pujic P."/>
            <person name="Rawnsley T."/>
            <person name="Rouy Z."/>
            <person name="Schenowitz C."/>
            <person name="Sellstedt A."/>
            <person name="Tavares F."/>
            <person name="Tomkins J.P."/>
            <person name="Vallenet D."/>
            <person name="Valverde C."/>
            <person name="Wall L.G."/>
            <person name="Wang Y."/>
            <person name="Medigue C."/>
            <person name="Benson D.R."/>
        </authorList>
    </citation>
    <scope>NUCLEOTIDE SEQUENCE [LARGE SCALE GENOMIC DNA]</scope>
    <source>
        <strain evidence="4">DSM 45818 / CECT 9043 / CcI3</strain>
    </source>
</reference>
<dbReference type="OrthoDB" id="4229919at2"/>
<dbReference type="RefSeq" id="WP_011436344.1">
    <property type="nucleotide sequence ID" value="NC_007777.1"/>
</dbReference>
<evidence type="ECO:0000256" key="1">
    <source>
        <dbReference type="SAM" id="MobiDB-lite"/>
    </source>
</evidence>
<dbReference type="STRING" id="106370.Francci3_1908"/>
<feature type="compositionally biased region" description="Basic and acidic residues" evidence="1">
    <location>
        <begin position="114"/>
        <end position="124"/>
    </location>
</feature>
<evidence type="ECO:0000313" key="3">
    <source>
        <dbReference type="EMBL" id="ABD11284.1"/>
    </source>
</evidence>
<feature type="transmembrane region" description="Helical" evidence="2">
    <location>
        <begin position="52"/>
        <end position="69"/>
    </location>
</feature>
<proteinExistence type="predicted"/>
<accession>A0A1X1PV58</accession>
<dbReference type="Pfam" id="PF11298">
    <property type="entry name" value="DUF3099"/>
    <property type="match status" value="1"/>
</dbReference>